<name>A0A9P8P618_9ASCO</name>
<dbReference type="Proteomes" id="UP000769157">
    <property type="component" value="Unassembled WGS sequence"/>
</dbReference>
<dbReference type="Pfam" id="PF13506">
    <property type="entry name" value="Glyco_transf_21"/>
    <property type="match status" value="1"/>
</dbReference>
<gene>
    <name evidence="16" type="ORF">OGAPHI_004101</name>
</gene>
<evidence type="ECO:0000256" key="6">
    <source>
        <dbReference type="ARBA" id="ARBA00019988"/>
    </source>
</evidence>
<dbReference type="EC" id="2.4.1.80" evidence="5"/>
<evidence type="ECO:0000256" key="12">
    <source>
        <dbReference type="ARBA" id="ARBA00031017"/>
    </source>
</evidence>
<comment type="caution">
    <text evidence="16">The sequence shown here is derived from an EMBL/GenBank/DDBJ whole genome shotgun (WGS) entry which is preliminary data.</text>
</comment>
<dbReference type="GO" id="GO:0006679">
    <property type="term" value="P:glucosylceramide biosynthetic process"/>
    <property type="evidence" value="ECO:0007669"/>
    <property type="project" value="TreeGrafter"/>
</dbReference>
<keyword evidence="10 15" id="KW-1133">Transmembrane helix</keyword>
<evidence type="ECO:0000256" key="9">
    <source>
        <dbReference type="ARBA" id="ARBA00022692"/>
    </source>
</evidence>
<evidence type="ECO:0000256" key="4">
    <source>
        <dbReference type="ARBA" id="ARBA00006739"/>
    </source>
</evidence>
<evidence type="ECO:0000256" key="10">
    <source>
        <dbReference type="ARBA" id="ARBA00022989"/>
    </source>
</evidence>
<organism evidence="16 17">
    <name type="scientific">Ogataea philodendri</name>
    <dbReference type="NCBI Taxonomy" id="1378263"/>
    <lineage>
        <taxon>Eukaryota</taxon>
        <taxon>Fungi</taxon>
        <taxon>Dikarya</taxon>
        <taxon>Ascomycota</taxon>
        <taxon>Saccharomycotina</taxon>
        <taxon>Pichiomycetes</taxon>
        <taxon>Pichiales</taxon>
        <taxon>Pichiaceae</taxon>
        <taxon>Ogataea</taxon>
    </lineage>
</organism>
<accession>A0A9P8P618</accession>
<comment type="subcellular location">
    <subcellularLocation>
        <location evidence="1">Membrane</location>
        <topology evidence="1">Multi-pass membrane protein</topology>
    </subcellularLocation>
</comment>
<comment type="pathway">
    <text evidence="3">Sphingolipid metabolism.</text>
</comment>
<evidence type="ECO:0000256" key="15">
    <source>
        <dbReference type="SAM" id="Phobius"/>
    </source>
</evidence>
<sequence length="477" mass="53426">METTTSTDPSWTVFLFADLFFVWYLIVIAVAYNGFFTILFKFTKKSRSRSLSESESSACEGVTILRPLKGIDPELETCLRSSFLQKYPKSMLEIIFCVQDQLDPAISIAKKLIAEYPDIDAKLLIDPDQTSKCSYGPNPKVNNLAKGYEAAKFDILWIQDSNVWSRPDTLQRSVVALTRSLNNGKPTSRKVNLVHHAPLAVSLGDCFQGALGASLDEMFLGTAHSKFYVSLNEVAVAPCVNGKSNVYRRSELDEAVFRMGQSASAPSSDGQSGDIHQDARYYSLQPGHGIRFFARYIGEDNMIGIALWDYCHGRTAMTGDCVVQPLGGSNGLLAYCHRRIRWLRVRKYMVLAATLLEPTTECLLSGLYGGFAMGVLFGSSYFSKWFFTLHVLVWLATDYIQMCHLFDSVRGGGIEEPFFVELSSSRVQEKSPTWFLTNWLLRELLALPVWVVAVLGSHIDWRGQPFRIKADLSAEKL</sequence>
<dbReference type="EMBL" id="JAEUBE010000295">
    <property type="protein sequence ID" value="KAH3665912.1"/>
    <property type="molecule type" value="Genomic_DNA"/>
</dbReference>
<evidence type="ECO:0000256" key="13">
    <source>
        <dbReference type="ARBA" id="ARBA00031543"/>
    </source>
</evidence>
<evidence type="ECO:0000256" key="5">
    <source>
        <dbReference type="ARBA" id="ARBA00012699"/>
    </source>
</evidence>
<evidence type="ECO:0000256" key="3">
    <source>
        <dbReference type="ARBA" id="ARBA00004991"/>
    </source>
</evidence>
<evidence type="ECO:0000313" key="16">
    <source>
        <dbReference type="EMBL" id="KAH3665912.1"/>
    </source>
</evidence>
<keyword evidence="11 15" id="KW-0472">Membrane</keyword>
<dbReference type="CDD" id="cd02520">
    <property type="entry name" value="Glucosylceramide_synthase"/>
    <property type="match status" value="1"/>
</dbReference>
<keyword evidence="7" id="KW-0328">Glycosyltransferase</keyword>
<keyword evidence="9 15" id="KW-0812">Transmembrane</keyword>
<reference evidence="16" key="1">
    <citation type="journal article" date="2021" name="Open Biol.">
        <title>Shared evolutionary footprints suggest mitochondrial oxidative damage underlies multiple complex I losses in fungi.</title>
        <authorList>
            <person name="Schikora-Tamarit M.A."/>
            <person name="Marcet-Houben M."/>
            <person name="Nosek J."/>
            <person name="Gabaldon T."/>
        </authorList>
    </citation>
    <scope>NUCLEOTIDE SEQUENCE</scope>
    <source>
        <strain evidence="16">CBS6075</strain>
    </source>
</reference>
<dbReference type="SUPFAM" id="SSF53448">
    <property type="entry name" value="Nucleotide-diphospho-sugar transferases"/>
    <property type="match status" value="1"/>
</dbReference>
<protein>
    <recommendedName>
        <fullName evidence="6">Ceramide glucosyltransferase</fullName>
        <ecNumber evidence="5">2.4.1.80</ecNumber>
    </recommendedName>
    <alternativeName>
        <fullName evidence="13">Glucosylceramide synthase</fullName>
    </alternativeName>
    <alternativeName>
        <fullName evidence="14">UDP-glucose ceramide glucosyltransferase</fullName>
    </alternativeName>
    <alternativeName>
        <fullName evidence="12">UDP-glucose:N-acylsphingosine D-glucosyltransferase</fullName>
    </alternativeName>
</protein>
<evidence type="ECO:0000256" key="7">
    <source>
        <dbReference type="ARBA" id="ARBA00022676"/>
    </source>
</evidence>
<comment type="similarity">
    <text evidence="4">Belongs to the glycosyltransferase 2 family.</text>
</comment>
<comment type="pathway">
    <text evidence="2">Lipid metabolism; sphingolipid metabolism.</text>
</comment>
<dbReference type="InterPro" id="IPR029044">
    <property type="entry name" value="Nucleotide-diphossugar_trans"/>
</dbReference>
<dbReference type="OrthoDB" id="1483400at2759"/>
<dbReference type="PANTHER" id="PTHR12726">
    <property type="entry name" value="CERAMIDE GLUCOSYLTRANSFERASE"/>
    <property type="match status" value="1"/>
</dbReference>
<dbReference type="InterPro" id="IPR025993">
    <property type="entry name" value="Ceramide_glucosylTrfase"/>
</dbReference>
<evidence type="ECO:0000256" key="8">
    <source>
        <dbReference type="ARBA" id="ARBA00022679"/>
    </source>
</evidence>
<feature type="transmembrane region" description="Helical" evidence="15">
    <location>
        <begin position="348"/>
        <end position="377"/>
    </location>
</feature>
<dbReference type="GO" id="GO:0016020">
    <property type="term" value="C:membrane"/>
    <property type="evidence" value="ECO:0007669"/>
    <property type="project" value="UniProtKB-SubCell"/>
</dbReference>
<dbReference type="Gene3D" id="3.90.550.10">
    <property type="entry name" value="Spore Coat Polysaccharide Biosynthesis Protein SpsA, Chain A"/>
    <property type="match status" value="1"/>
</dbReference>
<dbReference type="PANTHER" id="PTHR12726:SF0">
    <property type="entry name" value="CERAMIDE GLUCOSYLTRANSFERASE"/>
    <property type="match status" value="1"/>
</dbReference>
<evidence type="ECO:0000256" key="11">
    <source>
        <dbReference type="ARBA" id="ARBA00023136"/>
    </source>
</evidence>
<evidence type="ECO:0000313" key="17">
    <source>
        <dbReference type="Proteomes" id="UP000769157"/>
    </source>
</evidence>
<dbReference type="RefSeq" id="XP_046061116.1">
    <property type="nucleotide sequence ID" value="XM_046205143.1"/>
</dbReference>
<keyword evidence="8" id="KW-0808">Transferase</keyword>
<dbReference type="GeneID" id="70236066"/>
<feature type="transmembrane region" description="Helical" evidence="15">
    <location>
        <begin position="20"/>
        <end position="40"/>
    </location>
</feature>
<evidence type="ECO:0000256" key="2">
    <source>
        <dbReference type="ARBA" id="ARBA00004760"/>
    </source>
</evidence>
<evidence type="ECO:0000256" key="14">
    <source>
        <dbReference type="ARBA" id="ARBA00032575"/>
    </source>
</evidence>
<reference evidence="16" key="2">
    <citation type="submission" date="2021-01" db="EMBL/GenBank/DDBJ databases">
        <authorList>
            <person name="Schikora-Tamarit M.A."/>
        </authorList>
    </citation>
    <scope>NUCLEOTIDE SEQUENCE</scope>
    <source>
        <strain evidence="16">CBS6075</strain>
    </source>
</reference>
<keyword evidence="17" id="KW-1185">Reference proteome</keyword>
<evidence type="ECO:0000256" key="1">
    <source>
        <dbReference type="ARBA" id="ARBA00004141"/>
    </source>
</evidence>
<proteinExistence type="inferred from homology"/>
<dbReference type="GO" id="GO:0008120">
    <property type="term" value="F:ceramide glucosyltransferase activity"/>
    <property type="evidence" value="ECO:0007669"/>
    <property type="project" value="UniProtKB-EC"/>
</dbReference>
<dbReference type="AlphaFoldDB" id="A0A9P8P618"/>